<dbReference type="GO" id="GO:0008270">
    <property type="term" value="F:zinc ion binding"/>
    <property type="evidence" value="ECO:0007669"/>
    <property type="project" value="UniProtKB-KW"/>
</dbReference>
<evidence type="ECO:0000313" key="8">
    <source>
        <dbReference type="Proteomes" id="UP000094385"/>
    </source>
</evidence>
<protein>
    <recommendedName>
        <fullName evidence="6">HAT C-terminal dimerisation domain-containing protein</fullName>
    </recommendedName>
</protein>
<organism evidence="7 8">
    <name type="scientific">Lipomyces starkeyi NRRL Y-11557</name>
    <dbReference type="NCBI Taxonomy" id="675824"/>
    <lineage>
        <taxon>Eukaryota</taxon>
        <taxon>Fungi</taxon>
        <taxon>Dikarya</taxon>
        <taxon>Ascomycota</taxon>
        <taxon>Saccharomycotina</taxon>
        <taxon>Lipomycetes</taxon>
        <taxon>Lipomycetales</taxon>
        <taxon>Lipomycetaceae</taxon>
        <taxon>Lipomyces</taxon>
    </lineage>
</organism>
<keyword evidence="8" id="KW-1185">Reference proteome</keyword>
<name>A0A1E3Q6Z7_LIPST</name>
<dbReference type="PANTHER" id="PTHR46481:SF10">
    <property type="entry name" value="ZINC FINGER BED DOMAIN-CONTAINING PROTEIN 39"/>
    <property type="match status" value="1"/>
</dbReference>
<dbReference type="SUPFAM" id="SSF53098">
    <property type="entry name" value="Ribonuclease H-like"/>
    <property type="match status" value="1"/>
</dbReference>
<dbReference type="OrthoDB" id="4035947at2759"/>
<dbReference type="AlphaFoldDB" id="A0A1E3Q6Z7"/>
<dbReference type="GO" id="GO:0046983">
    <property type="term" value="F:protein dimerization activity"/>
    <property type="evidence" value="ECO:0007669"/>
    <property type="project" value="InterPro"/>
</dbReference>
<keyword evidence="3" id="KW-0863">Zinc-finger</keyword>
<dbReference type="STRING" id="675824.A0A1E3Q6Z7"/>
<evidence type="ECO:0000256" key="1">
    <source>
        <dbReference type="ARBA" id="ARBA00004123"/>
    </source>
</evidence>
<proteinExistence type="predicted"/>
<dbReference type="Proteomes" id="UP000094385">
    <property type="component" value="Unassembled WGS sequence"/>
</dbReference>
<dbReference type="InterPro" id="IPR012337">
    <property type="entry name" value="RNaseH-like_sf"/>
</dbReference>
<evidence type="ECO:0000256" key="3">
    <source>
        <dbReference type="ARBA" id="ARBA00022771"/>
    </source>
</evidence>
<reference evidence="7 8" key="1">
    <citation type="journal article" date="2016" name="Proc. Natl. Acad. Sci. U.S.A.">
        <title>Comparative genomics of biotechnologically important yeasts.</title>
        <authorList>
            <person name="Riley R."/>
            <person name="Haridas S."/>
            <person name="Wolfe K.H."/>
            <person name="Lopes M.R."/>
            <person name="Hittinger C.T."/>
            <person name="Goeker M."/>
            <person name="Salamov A.A."/>
            <person name="Wisecaver J.H."/>
            <person name="Long T.M."/>
            <person name="Calvey C.H."/>
            <person name="Aerts A.L."/>
            <person name="Barry K.W."/>
            <person name="Choi C."/>
            <person name="Clum A."/>
            <person name="Coughlan A.Y."/>
            <person name="Deshpande S."/>
            <person name="Douglass A.P."/>
            <person name="Hanson S.J."/>
            <person name="Klenk H.-P."/>
            <person name="LaButti K.M."/>
            <person name="Lapidus A."/>
            <person name="Lindquist E.A."/>
            <person name="Lipzen A.M."/>
            <person name="Meier-Kolthoff J.P."/>
            <person name="Ohm R.A."/>
            <person name="Otillar R.P."/>
            <person name="Pangilinan J.L."/>
            <person name="Peng Y."/>
            <person name="Rokas A."/>
            <person name="Rosa C.A."/>
            <person name="Scheuner C."/>
            <person name="Sibirny A.A."/>
            <person name="Slot J.C."/>
            <person name="Stielow J.B."/>
            <person name="Sun H."/>
            <person name="Kurtzman C.P."/>
            <person name="Blackwell M."/>
            <person name="Grigoriev I.V."/>
            <person name="Jeffries T.W."/>
        </authorList>
    </citation>
    <scope>NUCLEOTIDE SEQUENCE [LARGE SCALE GENOMIC DNA]</scope>
    <source>
        <strain evidence="7 8">NRRL Y-11557</strain>
    </source>
</reference>
<feature type="domain" description="HAT C-terminal dimerisation" evidence="6">
    <location>
        <begin position="11"/>
        <end position="77"/>
    </location>
</feature>
<evidence type="ECO:0000256" key="5">
    <source>
        <dbReference type="ARBA" id="ARBA00023242"/>
    </source>
</evidence>
<dbReference type="InterPro" id="IPR008906">
    <property type="entry name" value="HATC_C_dom"/>
</dbReference>
<dbReference type="InterPro" id="IPR052035">
    <property type="entry name" value="ZnF_BED_domain_contain"/>
</dbReference>
<comment type="subcellular location">
    <subcellularLocation>
        <location evidence="1">Nucleus</location>
    </subcellularLocation>
</comment>
<evidence type="ECO:0000256" key="4">
    <source>
        <dbReference type="ARBA" id="ARBA00022833"/>
    </source>
</evidence>
<gene>
    <name evidence="7" type="ORF">LIPSTDRAFT_103977</name>
</gene>
<dbReference type="PANTHER" id="PTHR46481">
    <property type="entry name" value="ZINC FINGER BED DOMAIN-CONTAINING PROTEIN 4"/>
    <property type="match status" value="1"/>
</dbReference>
<evidence type="ECO:0000259" key="6">
    <source>
        <dbReference type="Pfam" id="PF05699"/>
    </source>
</evidence>
<keyword evidence="2" id="KW-0479">Metal-binding</keyword>
<dbReference type="Pfam" id="PF05699">
    <property type="entry name" value="Dimer_Tnp_hAT"/>
    <property type="match status" value="1"/>
</dbReference>
<sequence length="98" mass="10978">MWISQSAEKFDSDPLQWFFSKQHQYPRIAGMARDFLAIPASSVPSERVFSIGGNLITAKRTRLGDKTIEASMCLKSWGWAGPVPEEQNDSDTEEAAAW</sequence>
<keyword evidence="4" id="KW-0862">Zinc</keyword>
<accession>A0A1E3Q6Z7</accession>
<evidence type="ECO:0000313" key="7">
    <source>
        <dbReference type="EMBL" id="ODQ73441.1"/>
    </source>
</evidence>
<dbReference type="EMBL" id="KV454293">
    <property type="protein sequence ID" value="ODQ73441.1"/>
    <property type="molecule type" value="Genomic_DNA"/>
</dbReference>
<keyword evidence="5" id="KW-0539">Nucleus</keyword>
<evidence type="ECO:0000256" key="2">
    <source>
        <dbReference type="ARBA" id="ARBA00022723"/>
    </source>
</evidence>
<dbReference type="GO" id="GO:0005634">
    <property type="term" value="C:nucleus"/>
    <property type="evidence" value="ECO:0007669"/>
    <property type="project" value="UniProtKB-SubCell"/>
</dbReference>